<dbReference type="Proteomes" id="UP000014909">
    <property type="component" value="Chromosome"/>
</dbReference>
<dbReference type="KEGG" id="amh:I633_16290"/>
<gene>
    <name evidence="1" type="ORF">I633_16290</name>
</gene>
<accession>S5AGI7</accession>
<evidence type="ECO:0000313" key="1">
    <source>
        <dbReference type="EMBL" id="AGP78995.1"/>
    </source>
</evidence>
<proteinExistence type="predicted"/>
<dbReference type="AlphaFoldDB" id="S5AGI7"/>
<reference evidence="1 2" key="1">
    <citation type="journal article" date="2013" name="Genome Biol. Evol.">
        <title>Genomic Diversity of "Deep Ecotype" Alteromonas macleodii Isolates: Evidence for Pan-Mediterranean Clonal Frames.</title>
        <authorList>
            <person name="Lopez-Perez M."/>
            <person name="Gonzaga A."/>
            <person name="Rodriguez-Valera F."/>
        </authorList>
    </citation>
    <scope>NUCLEOTIDE SEQUENCE [LARGE SCALE GENOMIC DNA]</scope>
    <source>
        <strain evidence="2">'English Channel 615'</strain>
    </source>
</reference>
<dbReference type="BioCyc" id="AMAC1300253:G12YX-2627-MONOMER"/>
<organism evidence="1 2">
    <name type="scientific">Alteromonas mediterranea 615</name>
    <dbReference type="NCBI Taxonomy" id="1300253"/>
    <lineage>
        <taxon>Bacteria</taxon>
        <taxon>Pseudomonadati</taxon>
        <taxon>Pseudomonadota</taxon>
        <taxon>Gammaproteobacteria</taxon>
        <taxon>Alteromonadales</taxon>
        <taxon>Alteromonadaceae</taxon>
        <taxon>Alteromonas/Salinimonas group</taxon>
        <taxon>Alteromonas</taxon>
    </lineage>
</organism>
<dbReference type="EMBL" id="CP004846">
    <property type="protein sequence ID" value="AGP78995.1"/>
    <property type="molecule type" value="Genomic_DNA"/>
</dbReference>
<dbReference type="HOGENOM" id="CLU_2646501_0_0_6"/>
<name>S5AGI7_9ALTE</name>
<evidence type="ECO:0000313" key="2">
    <source>
        <dbReference type="Proteomes" id="UP000014909"/>
    </source>
</evidence>
<protein>
    <submittedName>
        <fullName evidence="1">Uncharacterized protein</fullName>
    </submittedName>
</protein>
<sequence length="76" mass="8445">MAERPWVGLPRICESPPPHIQSNVIQYANFAFKAVGFNNMTVCNPFFDAQPFNGSVVRVKCPPILNVVLSKSVINK</sequence>